<sequence>MADGARPALGLSIGATNLAAVTPDHSITRKPVLTLFRQRPPEVGVPTENPRLDQPGLVISDFVDRVGDRVGIVAADGSMHRSEALVADGLRALAYAATGGRALPDHAAVTYPAHWGAPAVDALGAALSRVSEWSSTGKPLVLIPDAAAALFAVRANPGIPARGLVAVCDFGGSGTSVTLVDASGDYQPVAPTLRYHDFSGDLVDQSLLTYIMSEMPATGSFDPTATAAIGSLSRLRSECRRAKERLSATTVTSLSDEVPGLRGDVRLTRTELEETIRGPLDGFLQAVEDLLERNGVPATNLVAIATVGGGAGVPAVTTSLSGRFGVPVVTTPRPQLTAAIGAALRAAREPGETSATALTPAAAAGAMAGAAAAASSLPSEPFDHAGPDVHADAPVSVMQPALAWSEADPESQAMPAASASGASPGERSGSGFTAARPQMSFEHDDRPEPERKKPVLPWYRLPAVIIVGTVVAVLLVGTAVAIGLSNQDPNTPSPGVSTVPATPRSSVPAPSSGSVSPQPSAQDTTPEQAPQSTQAPPPSTPAPTEAPAPTTEAPAPTTEAPAPTQPTVQAPPPANQPQAPQVPNPPAAPQVPQIPQIPAPQIPGLPQIPGIKIPGGGAVPGIRIG</sequence>
<keyword evidence="5" id="KW-0812">Transmembrane</keyword>
<dbReference type="SUPFAM" id="SSF53067">
    <property type="entry name" value="Actin-like ATPase domain"/>
    <property type="match status" value="1"/>
</dbReference>
<dbReference type="PANTHER" id="PTHR42749">
    <property type="entry name" value="CELL SHAPE-DETERMINING PROTEIN MREB"/>
    <property type="match status" value="1"/>
</dbReference>
<protein>
    <submittedName>
        <fullName evidence="6">Hsp70 family protein</fullName>
    </submittedName>
</protein>
<evidence type="ECO:0000256" key="2">
    <source>
        <dbReference type="ARBA" id="ARBA00022840"/>
    </source>
</evidence>
<evidence type="ECO:0000256" key="3">
    <source>
        <dbReference type="ARBA" id="ARBA00023186"/>
    </source>
</evidence>
<dbReference type="Gene3D" id="3.30.420.40">
    <property type="match status" value="2"/>
</dbReference>
<dbReference type="Proteomes" id="UP000510682">
    <property type="component" value="Chromosome"/>
</dbReference>
<feature type="region of interest" description="Disordered" evidence="4">
    <location>
        <begin position="403"/>
        <end position="434"/>
    </location>
</feature>
<dbReference type="InterPro" id="IPR043129">
    <property type="entry name" value="ATPase_NBD"/>
</dbReference>
<dbReference type="Pfam" id="PF00012">
    <property type="entry name" value="HSP70"/>
    <property type="match status" value="1"/>
</dbReference>
<evidence type="ECO:0000256" key="5">
    <source>
        <dbReference type="SAM" id="Phobius"/>
    </source>
</evidence>
<evidence type="ECO:0000256" key="1">
    <source>
        <dbReference type="ARBA" id="ARBA00022741"/>
    </source>
</evidence>
<keyword evidence="3" id="KW-0143">Chaperone</keyword>
<keyword evidence="2" id="KW-0067">ATP-binding</keyword>
<feature type="transmembrane region" description="Helical" evidence="5">
    <location>
        <begin position="461"/>
        <end position="484"/>
    </location>
</feature>
<accession>A0A7D6I697</accession>
<keyword evidence="5" id="KW-0472">Membrane</keyword>
<reference evidence="6" key="1">
    <citation type="submission" date="2020-07" db="EMBL/GenBank/DDBJ databases">
        <title>Description of Mycobacterium gordonae subsp. intergordonae subsp.nov. and Mycobacterium gordonae subsp. gordonae subsp. nov.</title>
        <authorList>
            <person name="Huang H."/>
        </authorList>
    </citation>
    <scope>NUCLEOTIDE SEQUENCE [LARGE SCALE GENOMIC DNA]</scope>
    <source>
        <strain evidence="6">24T</strain>
    </source>
</reference>
<dbReference type="InterPro" id="IPR013126">
    <property type="entry name" value="Hsp_70_fam"/>
</dbReference>
<dbReference type="RefSeq" id="WP_180914027.1">
    <property type="nucleotide sequence ID" value="NZ_CP059165.1"/>
</dbReference>
<dbReference type="GO" id="GO:0140662">
    <property type="term" value="F:ATP-dependent protein folding chaperone"/>
    <property type="evidence" value="ECO:0007669"/>
    <property type="project" value="InterPro"/>
</dbReference>
<feature type="compositionally biased region" description="Low complexity" evidence="4">
    <location>
        <begin position="547"/>
        <end position="568"/>
    </location>
</feature>
<feature type="compositionally biased region" description="Low complexity" evidence="4">
    <location>
        <begin position="505"/>
        <end position="534"/>
    </location>
</feature>
<evidence type="ECO:0000313" key="6">
    <source>
        <dbReference type="EMBL" id="QLL05617.1"/>
    </source>
</evidence>
<reference evidence="6" key="2">
    <citation type="submission" date="2020-07" db="EMBL/GenBank/DDBJ databases">
        <authorList>
            <person name="Yu X."/>
        </authorList>
    </citation>
    <scope>NUCLEOTIDE SEQUENCE [LARGE SCALE GENOMIC DNA]</scope>
    <source>
        <strain evidence="6">24T</strain>
    </source>
</reference>
<dbReference type="KEGG" id="mgor:H0P51_17450"/>
<keyword evidence="5" id="KW-1133">Transmembrane helix</keyword>
<proteinExistence type="predicted"/>
<keyword evidence="1" id="KW-0547">Nucleotide-binding</keyword>
<organism evidence="6 7">
    <name type="scientific">Mycobacterium vicinigordonae</name>
    <dbReference type="NCBI Taxonomy" id="1719132"/>
    <lineage>
        <taxon>Bacteria</taxon>
        <taxon>Bacillati</taxon>
        <taxon>Actinomycetota</taxon>
        <taxon>Actinomycetes</taxon>
        <taxon>Mycobacteriales</taxon>
        <taxon>Mycobacteriaceae</taxon>
        <taxon>Mycobacterium</taxon>
    </lineage>
</organism>
<dbReference type="Gene3D" id="3.90.640.10">
    <property type="entry name" value="Actin, Chain A, domain 4"/>
    <property type="match status" value="1"/>
</dbReference>
<evidence type="ECO:0000313" key="7">
    <source>
        <dbReference type="Proteomes" id="UP000510682"/>
    </source>
</evidence>
<dbReference type="EMBL" id="CP059165">
    <property type="protein sequence ID" value="QLL05617.1"/>
    <property type="molecule type" value="Genomic_DNA"/>
</dbReference>
<feature type="compositionally biased region" description="Pro residues" evidence="4">
    <location>
        <begin position="535"/>
        <end position="546"/>
    </location>
</feature>
<dbReference type="AlphaFoldDB" id="A0A7D6I697"/>
<evidence type="ECO:0000256" key="4">
    <source>
        <dbReference type="SAM" id="MobiDB-lite"/>
    </source>
</evidence>
<feature type="compositionally biased region" description="Polar residues" evidence="4">
    <location>
        <begin position="485"/>
        <end position="504"/>
    </location>
</feature>
<feature type="compositionally biased region" description="Low complexity" evidence="4">
    <location>
        <begin position="416"/>
        <end position="431"/>
    </location>
</feature>
<dbReference type="GO" id="GO:0005524">
    <property type="term" value="F:ATP binding"/>
    <property type="evidence" value="ECO:0007669"/>
    <property type="project" value="UniProtKB-KW"/>
</dbReference>
<feature type="compositionally biased region" description="Gly residues" evidence="4">
    <location>
        <begin position="613"/>
        <end position="625"/>
    </location>
</feature>
<feature type="compositionally biased region" description="Pro residues" evidence="4">
    <location>
        <begin position="569"/>
        <end position="589"/>
    </location>
</feature>
<feature type="region of interest" description="Disordered" evidence="4">
    <location>
        <begin position="484"/>
        <end position="625"/>
    </location>
</feature>
<keyword evidence="7" id="KW-1185">Reference proteome</keyword>
<dbReference type="PANTHER" id="PTHR42749:SF1">
    <property type="entry name" value="CELL SHAPE-DETERMINING PROTEIN MREB"/>
    <property type="match status" value="1"/>
</dbReference>
<name>A0A7D6I697_9MYCO</name>
<gene>
    <name evidence="6" type="ORF">H0P51_17450</name>
</gene>